<dbReference type="InterPro" id="IPR011990">
    <property type="entry name" value="TPR-like_helical_dom_sf"/>
</dbReference>
<organism evidence="5 6">
    <name type="scientific">Gaetbulibacter jejuensis</name>
    <dbReference type="NCBI Taxonomy" id="584607"/>
    <lineage>
        <taxon>Bacteria</taxon>
        <taxon>Pseudomonadati</taxon>
        <taxon>Bacteroidota</taxon>
        <taxon>Flavobacteriia</taxon>
        <taxon>Flavobacteriales</taxon>
        <taxon>Flavobacteriaceae</taxon>
        <taxon>Gaetbulibacter</taxon>
    </lineage>
</organism>
<protein>
    <recommendedName>
        <fullName evidence="4">Beta-lactamase-related domain-containing protein</fullName>
    </recommendedName>
</protein>
<evidence type="ECO:0000256" key="1">
    <source>
        <dbReference type="ARBA" id="ARBA00022737"/>
    </source>
</evidence>
<evidence type="ECO:0000313" key="5">
    <source>
        <dbReference type="EMBL" id="GAA0743334.1"/>
    </source>
</evidence>
<keyword evidence="1" id="KW-0677">Repeat</keyword>
<dbReference type="Gene3D" id="1.25.40.10">
    <property type="entry name" value="Tetratricopeptide repeat domain"/>
    <property type="match status" value="1"/>
</dbReference>
<dbReference type="InterPro" id="IPR050491">
    <property type="entry name" value="AmpC-like"/>
</dbReference>
<evidence type="ECO:0000313" key="6">
    <source>
        <dbReference type="Proteomes" id="UP001500736"/>
    </source>
</evidence>
<name>A0ABN1JPD0_9FLAO</name>
<keyword evidence="2 3" id="KW-0802">TPR repeat</keyword>
<dbReference type="PROSITE" id="PS50293">
    <property type="entry name" value="TPR_REGION"/>
    <property type="match status" value="1"/>
</dbReference>
<dbReference type="Pfam" id="PF00144">
    <property type="entry name" value="Beta-lactamase"/>
    <property type="match status" value="1"/>
</dbReference>
<evidence type="ECO:0000256" key="3">
    <source>
        <dbReference type="PROSITE-ProRule" id="PRU00339"/>
    </source>
</evidence>
<dbReference type="SUPFAM" id="SSF48452">
    <property type="entry name" value="TPR-like"/>
    <property type="match status" value="1"/>
</dbReference>
<evidence type="ECO:0000259" key="4">
    <source>
        <dbReference type="Pfam" id="PF00144"/>
    </source>
</evidence>
<gene>
    <name evidence="5" type="ORF">GCM10009431_16360</name>
</gene>
<feature type="repeat" description="TPR" evidence="3">
    <location>
        <begin position="438"/>
        <end position="471"/>
    </location>
</feature>
<comment type="caution">
    <text evidence="5">The sequence shown here is derived from an EMBL/GenBank/DDBJ whole genome shotgun (WGS) entry which is preliminary data.</text>
</comment>
<dbReference type="EMBL" id="BAAAGF010000002">
    <property type="protein sequence ID" value="GAA0743334.1"/>
    <property type="molecule type" value="Genomic_DNA"/>
</dbReference>
<dbReference type="PROSITE" id="PS50005">
    <property type="entry name" value="TPR"/>
    <property type="match status" value="1"/>
</dbReference>
<reference evidence="5 6" key="1">
    <citation type="journal article" date="2019" name="Int. J. Syst. Evol. Microbiol.">
        <title>The Global Catalogue of Microorganisms (GCM) 10K type strain sequencing project: providing services to taxonomists for standard genome sequencing and annotation.</title>
        <authorList>
            <consortium name="The Broad Institute Genomics Platform"/>
            <consortium name="The Broad Institute Genome Sequencing Center for Infectious Disease"/>
            <person name="Wu L."/>
            <person name="Ma J."/>
        </authorList>
    </citation>
    <scope>NUCLEOTIDE SEQUENCE [LARGE SCALE GENOMIC DNA]</scope>
    <source>
        <strain evidence="5 6">JCM 15976</strain>
    </source>
</reference>
<dbReference type="InterPro" id="IPR013105">
    <property type="entry name" value="TPR_2"/>
</dbReference>
<proteinExistence type="predicted"/>
<keyword evidence="6" id="KW-1185">Reference proteome</keyword>
<dbReference type="PANTHER" id="PTHR46825:SF9">
    <property type="entry name" value="BETA-LACTAMASE-RELATED DOMAIN-CONTAINING PROTEIN"/>
    <property type="match status" value="1"/>
</dbReference>
<dbReference type="Pfam" id="PF07719">
    <property type="entry name" value="TPR_2"/>
    <property type="match status" value="1"/>
</dbReference>
<evidence type="ECO:0000256" key="2">
    <source>
        <dbReference type="ARBA" id="ARBA00022803"/>
    </source>
</evidence>
<dbReference type="SMART" id="SM00028">
    <property type="entry name" value="TPR"/>
    <property type="match status" value="1"/>
</dbReference>
<dbReference type="InterPro" id="IPR012338">
    <property type="entry name" value="Beta-lactam/transpept-like"/>
</dbReference>
<feature type="domain" description="Beta-lactamase-related" evidence="4">
    <location>
        <begin position="46"/>
        <end position="329"/>
    </location>
</feature>
<accession>A0ABN1JPD0</accession>
<sequence length="491" mass="56100">MNKIKYFELLVIFIISLSANSQQNEIQLSERIDDYLTKSEMNGFNGAVLIVKDNTIILNKGYGFANKENSIPNTPETVFDICSVTKQFTGAAILKLVEEKKLSVTDSLGLYFKNIPKDKSGITIHQLLTHSAGFGHGIGDGDFDHIPKDEYFEELFNAKLHFKPGTTYSYSNSGYSILGRIIEIVSGKSYEAYLKEKLFDPSGMHNTGYLLPQWNNKAIANEYVYNVINKGNHVEKYKADNKIAWPLKANGGVNSTQNDMYKWYLALKNNTVLSKASTEKLIKPYIAEDEEATSYYAYGWTTYQSSRDTKIVMHNGFNGVSYYDFIWFPQEDALILFGTNSSTREVSLIPYRIKKMLFNPDYNPVPISNNEITKLLNYIENYDDDIEKLGEELHTTFGKIISDPVILNRLSGIYMREQQLKKSICLAEFNTNLFPNDGNIWDTMGDIYYQAKQFAKARESYKKAIELKPVEGDCFWCENSCLQLNKLTFNN</sequence>
<dbReference type="Proteomes" id="UP001500736">
    <property type="component" value="Unassembled WGS sequence"/>
</dbReference>
<dbReference type="InterPro" id="IPR001466">
    <property type="entry name" value="Beta-lactam-related"/>
</dbReference>
<dbReference type="RefSeq" id="WP_343797340.1">
    <property type="nucleotide sequence ID" value="NZ_BAAAGF010000002.1"/>
</dbReference>
<dbReference type="PANTHER" id="PTHR46825">
    <property type="entry name" value="D-ALANYL-D-ALANINE-CARBOXYPEPTIDASE/ENDOPEPTIDASE AMPH"/>
    <property type="match status" value="1"/>
</dbReference>
<dbReference type="SUPFAM" id="SSF56601">
    <property type="entry name" value="beta-lactamase/transpeptidase-like"/>
    <property type="match status" value="1"/>
</dbReference>
<dbReference type="Gene3D" id="3.40.710.10">
    <property type="entry name" value="DD-peptidase/beta-lactamase superfamily"/>
    <property type="match status" value="1"/>
</dbReference>
<dbReference type="InterPro" id="IPR019734">
    <property type="entry name" value="TPR_rpt"/>
</dbReference>